<keyword evidence="9 10" id="KW-0472">Membrane</keyword>
<dbReference type="PANTHER" id="PTHR43520">
    <property type="entry name" value="ATP7, ISOFORM B"/>
    <property type="match status" value="1"/>
</dbReference>
<dbReference type="Pfam" id="PF00403">
    <property type="entry name" value="HMA"/>
    <property type="match status" value="4"/>
</dbReference>
<evidence type="ECO:0000256" key="4">
    <source>
        <dbReference type="ARBA" id="ARBA00022723"/>
    </source>
</evidence>
<dbReference type="Gene3D" id="2.70.150.10">
    <property type="entry name" value="Calcium-transporting ATPase, cytoplasmic transduction domain A"/>
    <property type="match status" value="1"/>
</dbReference>
<accession>A0AAD7UGF8</accession>
<dbReference type="InterPro" id="IPR059000">
    <property type="entry name" value="ATPase_P-type_domA"/>
</dbReference>
<protein>
    <recommendedName>
        <fullName evidence="12">HMA domain-containing protein</fullName>
    </recommendedName>
</protein>
<keyword evidence="4 10" id="KW-0479">Metal-binding</keyword>
<keyword evidence="7" id="KW-1278">Translocase</keyword>
<dbReference type="Pfam" id="PF00122">
    <property type="entry name" value="E1-E2_ATPase"/>
    <property type="match status" value="1"/>
</dbReference>
<dbReference type="GO" id="GO:0005524">
    <property type="term" value="F:ATP binding"/>
    <property type="evidence" value="ECO:0007669"/>
    <property type="project" value="UniProtKB-UniRule"/>
</dbReference>
<dbReference type="InterPro" id="IPR001757">
    <property type="entry name" value="P_typ_ATPase"/>
</dbReference>
<feature type="transmembrane region" description="Helical" evidence="10">
    <location>
        <begin position="959"/>
        <end position="980"/>
    </location>
</feature>
<comment type="similarity">
    <text evidence="2 10">Belongs to the cation transport ATPase (P-type) (TC 3.A.3) family. Type IB subfamily.</text>
</comment>
<dbReference type="PROSITE" id="PS01229">
    <property type="entry name" value="COF_2"/>
    <property type="match status" value="1"/>
</dbReference>
<evidence type="ECO:0000313" key="14">
    <source>
        <dbReference type="Proteomes" id="UP001230188"/>
    </source>
</evidence>
<dbReference type="InterPro" id="IPR023298">
    <property type="entry name" value="ATPase_P-typ_TM_dom_sf"/>
</dbReference>
<dbReference type="FunFam" id="2.70.150.10:FF:000002">
    <property type="entry name" value="Copper-transporting ATPase 1, putative"/>
    <property type="match status" value="1"/>
</dbReference>
<dbReference type="GO" id="GO:0005507">
    <property type="term" value="F:copper ion binding"/>
    <property type="evidence" value="ECO:0007669"/>
    <property type="project" value="TreeGrafter"/>
</dbReference>
<dbReference type="InterPro" id="IPR018303">
    <property type="entry name" value="ATPase_P-typ_P_site"/>
</dbReference>
<dbReference type="GO" id="GO:0016887">
    <property type="term" value="F:ATP hydrolysis activity"/>
    <property type="evidence" value="ECO:0007669"/>
    <property type="project" value="InterPro"/>
</dbReference>
<dbReference type="SUPFAM" id="SSF56784">
    <property type="entry name" value="HAD-like"/>
    <property type="match status" value="1"/>
</dbReference>
<dbReference type="NCBIfam" id="TIGR01494">
    <property type="entry name" value="ATPase_P-type"/>
    <property type="match status" value="2"/>
</dbReference>
<dbReference type="CDD" id="cd02094">
    <property type="entry name" value="P-type_ATPase_Cu-like"/>
    <property type="match status" value="1"/>
</dbReference>
<evidence type="ECO:0000256" key="8">
    <source>
        <dbReference type="ARBA" id="ARBA00022989"/>
    </source>
</evidence>
<dbReference type="PANTHER" id="PTHR43520:SF8">
    <property type="entry name" value="P-TYPE CU(+) TRANSPORTER"/>
    <property type="match status" value="1"/>
</dbReference>
<evidence type="ECO:0000256" key="1">
    <source>
        <dbReference type="ARBA" id="ARBA00004127"/>
    </source>
</evidence>
<dbReference type="CDD" id="cd00371">
    <property type="entry name" value="HMA"/>
    <property type="match status" value="4"/>
</dbReference>
<feature type="transmembrane region" description="Helical" evidence="10">
    <location>
        <begin position="928"/>
        <end position="947"/>
    </location>
</feature>
<evidence type="ECO:0000259" key="12">
    <source>
        <dbReference type="PROSITE" id="PS50846"/>
    </source>
</evidence>
<keyword evidence="3 10" id="KW-0812">Transmembrane</keyword>
<proteinExistence type="inferred from homology"/>
<keyword evidence="6 10" id="KW-0067">ATP-binding</keyword>
<dbReference type="NCBIfam" id="TIGR01525">
    <property type="entry name" value="ATPase-IB_hvy"/>
    <property type="match status" value="1"/>
</dbReference>
<dbReference type="SUPFAM" id="SSF55008">
    <property type="entry name" value="HMA, heavy metal-associated domain"/>
    <property type="match status" value="4"/>
</dbReference>
<evidence type="ECO:0000256" key="9">
    <source>
        <dbReference type="ARBA" id="ARBA00023136"/>
    </source>
</evidence>
<reference evidence="13" key="1">
    <citation type="submission" date="2023-01" db="EMBL/GenBank/DDBJ databases">
        <title>Metagenome sequencing of chrysophaentin producing Chrysophaeum taylorii.</title>
        <authorList>
            <person name="Davison J."/>
            <person name="Bewley C."/>
        </authorList>
    </citation>
    <scope>NUCLEOTIDE SEQUENCE</scope>
    <source>
        <strain evidence="13">NIES-1699</strain>
    </source>
</reference>
<dbReference type="SFLD" id="SFLDG00002">
    <property type="entry name" value="C1.7:_P-type_atpase_like"/>
    <property type="match status" value="1"/>
</dbReference>
<feature type="transmembrane region" description="Helical" evidence="10">
    <location>
        <begin position="603"/>
        <end position="636"/>
    </location>
</feature>
<organism evidence="13 14">
    <name type="scientific">Chrysophaeum taylorii</name>
    <dbReference type="NCBI Taxonomy" id="2483200"/>
    <lineage>
        <taxon>Eukaryota</taxon>
        <taxon>Sar</taxon>
        <taxon>Stramenopiles</taxon>
        <taxon>Ochrophyta</taxon>
        <taxon>Pelagophyceae</taxon>
        <taxon>Pelagomonadales</taxon>
        <taxon>Pelagomonadaceae</taxon>
        <taxon>Chrysophaeum</taxon>
    </lineage>
</organism>
<dbReference type="SFLD" id="SFLDS00003">
    <property type="entry name" value="Haloacid_Dehalogenase"/>
    <property type="match status" value="1"/>
</dbReference>
<dbReference type="InterPro" id="IPR006121">
    <property type="entry name" value="HMA_dom"/>
</dbReference>
<keyword evidence="5 10" id="KW-0547">Nucleotide-binding</keyword>
<keyword evidence="8 10" id="KW-1133">Transmembrane helix</keyword>
<dbReference type="Gene3D" id="3.30.70.100">
    <property type="match status" value="4"/>
</dbReference>
<dbReference type="InterPro" id="IPR008250">
    <property type="entry name" value="ATPase_P-typ_transduc_dom_A_sf"/>
</dbReference>
<evidence type="ECO:0000256" key="10">
    <source>
        <dbReference type="RuleBase" id="RU362081"/>
    </source>
</evidence>
<evidence type="ECO:0000256" key="6">
    <source>
        <dbReference type="ARBA" id="ARBA00022840"/>
    </source>
</evidence>
<evidence type="ECO:0000313" key="13">
    <source>
        <dbReference type="EMBL" id="KAJ8604916.1"/>
    </source>
</evidence>
<keyword evidence="14" id="KW-1185">Reference proteome</keyword>
<dbReference type="GO" id="GO:0055070">
    <property type="term" value="P:copper ion homeostasis"/>
    <property type="evidence" value="ECO:0007669"/>
    <property type="project" value="TreeGrafter"/>
</dbReference>
<sequence length="1059" mass="111918">MTCAHCVETVRSAIEGVEGVTEARVELPGSARVEGGSAEEIEAAVSAVGFEAAEENKMQFLEMEEEEQVVVVKGMACAQCEAWVSAALRSVEGVTGLTVSREEGVARVRGRAVARDLERAVREAGYYASDSPPPASGNDDERRVSIRVTGMTCGACASRVSNELSRIGARRVAVNPLTDTATLVAARDISDEALGAAVEKAGYGVGGISREGSRVEVARFVAKGMTCPSCPPRIERVLLAKPGVESVAVSYMLEVVEVEFDSRHTSAREVAAVLAGLGYEPKEEVPAPREEEEEEEEDKARKLARTDEVFELRRLALMALVLAVPTAAISMALPRFSLIWKKKQTLDYAAWATATPVQFWFGRRFYSGAFHALRFGSANMDVLVALGSSAAYFYSSLATISPSLGTPRFDTSAMLVAFVLLGKWLEARAKGRTSFALQELLKLQPAEAVVPDAEGGDVVVPASSLRRGDLVRVKPGARVPADATVIRGESTVDESMLTGESVPVPKIQDSQIYGGTLNAGPGLLAARVDAVGKDAMLSGIVSLVERAQGSKTKIEALADVVARHFVVGVVLISLATFFLWLLFAPSSWTRGEDEEGDDDRFLLSFLFAISVLVVACPCALGLATPAAVMVGTGLGAKHGVLIKGGRPLEIAHRVNAVVFDKTGTLTRGSPRISAVLVFEEAPLWKSLPPTRDNALALVAAAEQGSEHPLALAITREVLSSEDWRVDRFEAAVGRGVEADVANKSIALTVRVGTRDFLAAAGHHLSPHRETEIAALEAAGNTVLLFGAMDGVSACVAVSDAPRPEARAAVASLRRRGVEVWMLTGDNDTVARAVAASVGIDMIVARAGPADKAAKLAEIKARGRVVAMVGDGLNDGPALASADLGVAMGKGTQLAVEAADVVLIRSRLDDVLVALDVSRATFSRIRANLAFSLAFNAIAIPVAAGALYPCAGIRLPPELAALAMVCSSVSVLLSSLSLAAYDPHKKKDYIDFFGADSSSPSFTAARLQRMPALRSNNRRLRSTPRPLRDDDDLALPLISAPKPPPPPTRAAAEFPAADFV</sequence>
<dbReference type="AlphaFoldDB" id="A0AAD7UGF8"/>
<evidence type="ECO:0000256" key="5">
    <source>
        <dbReference type="ARBA" id="ARBA00022741"/>
    </source>
</evidence>
<dbReference type="SUPFAM" id="SSF81653">
    <property type="entry name" value="Calcium ATPase, transduction domain A"/>
    <property type="match status" value="1"/>
</dbReference>
<dbReference type="PROSITE" id="PS00154">
    <property type="entry name" value="ATPASE_E1_E2"/>
    <property type="match status" value="1"/>
</dbReference>
<dbReference type="SUPFAM" id="SSF81665">
    <property type="entry name" value="Calcium ATPase, transmembrane domain M"/>
    <property type="match status" value="1"/>
</dbReference>
<dbReference type="InterPro" id="IPR044492">
    <property type="entry name" value="P_typ_ATPase_HD_dom"/>
</dbReference>
<dbReference type="InterPro" id="IPR023214">
    <property type="entry name" value="HAD_sf"/>
</dbReference>
<feature type="domain" description="HMA" evidence="12">
    <location>
        <begin position="142"/>
        <end position="206"/>
    </location>
</feature>
<dbReference type="GO" id="GO:0043682">
    <property type="term" value="F:P-type divalent copper transporter activity"/>
    <property type="evidence" value="ECO:0007669"/>
    <property type="project" value="TreeGrafter"/>
</dbReference>
<dbReference type="InterPro" id="IPR027256">
    <property type="entry name" value="P-typ_ATPase_IB"/>
</dbReference>
<comment type="caution">
    <text evidence="13">The sequence shown here is derived from an EMBL/GenBank/DDBJ whole genome shotgun (WGS) entry which is preliminary data.</text>
</comment>
<dbReference type="Proteomes" id="UP001230188">
    <property type="component" value="Unassembled WGS sequence"/>
</dbReference>
<evidence type="ECO:0000256" key="7">
    <source>
        <dbReference type="ARBA" id="ARBA00022967"/>
    </source>
</evidence>
<dbReference type="Gene3D" id="3.40.1110.10">
    <property type="entry name" value="Calcium-transporting ATPase, cytoplasmic domain N"/>
    <property type="match status" value="1"/>
</dbReference>
<dbReference type="InterPro" id="IPR023299">
    <property type="entry name" value="ATPase_P-typ_cyto_dom_N"/>
</dbReference>
<dbReference type="InterPro" id="IPR036412">
    <property type="entry name" value="HAD-like_sf"/>
</dbReference>
<evidence type="ECO:0000256" key="2">
    <source>
        <dbReference type="ARBA" id="ARBA00006024"/>
    </source>
</evidence>
<dbReference type="InterPro" id="IPR036163">
    <property type="entry name" value="HMA_dom_sf"/>
</dbReference>
<comment type="subcellular location">
    <subcellularLocation>
        <location evidence="1">Endomembrane system</location>
        <topology evidence="1">Multi-pass membrane protein</topology>
    </subcellularLocation>
    <subcellularLocation>
        <location evidence="10">Membrane</location>
    </subcellularLocation>
</comment>
<evidence type="ECO:0000256" key="11">
    <source>
        <dbReference type="SAM" id="MobiDB-lite"/>
    </source>
</evidence>
<name>A0AAD7UGF8_9STRA</name>
<feature type="region of interest" description="Disordered" evidence="11">
    <location>
        <begin position="282"/>
        <end position="301"/>
    </location>
</feature>
<dbReference type="PRINTS" id="PR00119">
    <property type="entry name" value="CATATPASE"/>
</dbReference>
<feature type="domain" description="HMA" evidence="12">
    <location>
        <begin position="66"/>
        <end position="129"/>
    </location>
</feature>
<evidence type="ECO:0000256" key="3">
    <source>
        <dbReference type="ARBA" id="ARBA00022692"/>
    </source>
</evidence>
<feature type="domain" description="HMA" evidence="12">
    <location>
        <begin position="1"/>
        <end position="53"/>
    </location>
</feature>
<feature type="compositionally biased region" description="Low complexity" evidence="11">
    <location>
        <begin position="1048"/>
        <end position="1059"/>
    </location>
</feature>
<dbReference type="EMBL" id="JAQMWT010000320">
    <property type="protein sequence ID" value="KAJ8604916.1"/>
    <property type="molecule type" value="Genomic_DNA"/>
</dbReference>
<feature type="domain" description="HMA" evidence="12">
    <location>
        <begin position="216"/>
        <end position="282"/>
    </location>
</feature>
<dbReference type="PRINTS" id="PR00943">
    <property type="entry name" value="CUATPASE"/>
</dbReference>
<feature type="transmembrane region" description="Helical" evidence="10">
    <location>
        <begin position="315"/>
        <end position="333"/>
    </location>
</feature>
<dbReference type="Pfam" id="PF00702">
    <property type="entry name" value="Hydrolase"/>
    <property type="match status" value="1"/>
</dbReference>
<dbReference type="GO" id="GO:0012505">
    <property type="term" value="C:endomembrane system"/>
    <property type="evidence" value="ECO:0007669"/>
    <property type="project" value="UniProtKB-SubCell"/>
</dbReference>
<dbReference type="PROSITE" id="PS50846">
    <property type="entry name" value="HMA_2"/>
    <property type="match status" value="4"/>
</dbReference>
<feature type="region of interest" description="Disordered" evidence="11">
    <location>
        <begin position="1012"/>
        <end position="1059"/>
    </location>
</feature>
<dbReference type="SFLD" id="SFLDF00027">
    <property type="entry name" value="p-type_atpase"/>
    <property type="match status" value="1"/>
</dbReference>
<dbReference type="Gene3D" id="3.40.50.1000">
    <property type="entry name" value="HAD superfamily/HAD-like"/>
    <property type="match status" value="1"/>
</dbReference>
<gene>
    <name evidence="13" type="ORF">CTAYLR_004310</name>
</gene>
<dbReference type="GO" id="GO:0016020">
    <property type="term" value="C:membrane"/>
    <property type="evidence" value="ECO:0007669"/>
    <property type="project" value="UniProtKB-SubCell"/>
</dbReference>
<feature type="transmembrane region" description="Helical" evidence="10">
    <location>
        <begin position="560"/>
        <end position="583"/>
    </location>
</feature>